<dbReference type="AlphaFoldDB" id="A0A0Q0W6Q8"/>
<organism evidence="1 2">
    <name type="scientific">Flavobacterium aquidurense</name>
    <dbReference type="NCBI Taxonomy" id="362413"/>
    <lineage>
        <taxon>Bacteria</taxon>
        <taxon>Pseudomonadati</taxon>
        <taxon>Bacteroidota</taxon>
        <taxon>Flavobacteriia</taxon>
        <taxon>Flavobacteriales</taxon>
        <taxon>Flavobacteriaceae</taxon>
        <taxon>Flavobacterium</taxon>
    </lineage>
</organism>
<gene>
    <name evidence="1" type="ORF">RC62_772</name>
</gene>
<reference evidence="1 2" key="1">
    <citation type="submission" date="2014-09" db="EMBL/GenBank/DDBJ databases">
        <title>Genome sequence of Flavobacterium aquidurense RC62.</title>
        <authorList>
            <person name="Kim J.F."/>
            <person name="Kwak M.-J."/>
        </authorList>
    </citation>
    <scope>NUCLEOTIDE SEQUENCE [LARGE SCALE GENOMIC DNA]</scope>
    <source>
        <strain evidence="1 2">RC62</strain>
    </source>
</reference>
<comment type="caution">
    <text evidence="1">The sequence shown here is derived from an EMBL/GenBank/DDBJ whole genome shotgun (WGS) entry which is preliminary data.</text>
</comment>
<name>A0A0Q0W6Q8_9FLAO</name>
<sequence>MAYKLCYNLLQDHFDYNLYQKFHLKTYKILVWYFSHKSVPFK</sequence>
<dbReference type="Proteomes" id="UP000050443">
    <property type="component" value="Unassembled WGS sequence"/>
</dbReference>
<proteinExistence type="predicted"/>
<evidence type="ECO:0000313" key="2">
    <source>
        <dbReference type="Proteomes" id="UP000050443"/>
    </source>
</evidence>
<accession>A0A0Q0W6Q8</accession>
<dbReference type="STRING" id="362413.RC62_772"/>
<protein>
    <submittedName>
        <fullName evidence="1">Uncharacterized protein</fullName>
    </submittedName>
</protein>
<dbReference type="EMBL" id="JRLF01000011">
    <property type="protein sequence ID" value="KQB40088.1"/>
    <property type="molecule type" value="Genomic_DNA"/>
</dbReference>
<evidence type="ECO:0000313" key="1">
    <source>
        <dbReference type="EMBL" id="KQB40088.1"/>
    </source>
</evidence>